<dbReference type="AlphaFoldDB" id="A0AB34L0Q4"/>
<proteinExistence type="predicted"/>
<reference evidence="3 4" key="1">
    <citation type="journal article" date="2020" name="Microbiol. Resour. Announc.">
        <title>Draft Genome Sequence of a Cladosporium Species Isolated from the Mesophotic Ascidian Didemnum maculosum.</title>
        <authorList>
            <person name="Gioti A."/>
            <person name="Siaperas R."/>
            <person name="Nikolaivits E."/>
            <person name="Le Goff G."/>
            <person name="Ouazzani J."/>
            <person name="Kotoulas G."/>
            <person name="Topakas E."/>
        </authorList>
    </citation>
    <scope>NUCLEOTIDE SEQUENCE [LARGE SCALE GENOMIC DNA]</scope>
    <source>
        <strain evidence="3 4">TM138-S3</strain>
    </source>
</reference>
<dbReference type="Pfam" id="PF20978">
    <property type="entry name" value="Gta3"/>
    <property type="match status" value="1"/>
</dbReference>
<dbReference type="GeneID" id="96003347"/>
<evidence type="ECO:0000256" key="1">
    <source>
        <dbReference type="SAM" id="MobiDB-lite"/>
    </source>
</evidence>
<dbReference type="InterPro" id="IPR049545">
    <property type="entry name" value="Gta3_dom"/>
</dbReference>
<feature type="compositionally biased region" description="Low complexity" evidence="1">
    <location>
        <begin position="27"/>
        <end position="39"/>
    </location>
</feature>
<keyword evidence="4" id="KW-1185">Reference proteome</keyword>
<dbReference type="Proteomes" id="UP000803884">
    <property type="component" value="Unassembled WGS sequence"/>
</dbReference>
<evidence type="ECO:0000313" key="4">
    <source>
        <dbReference type="Proteomes" id="UP000803884"/>
    </source>
</evidence>
<dbReference type="RefSeq" id="XP_069232520.1">
    <property type="nucleotide sequence ID" value="XM_069370509.1"/>
</dbReference>
<name>A0AB34L0Q4_9PEZI</name>
<feature type="domain" description="Glutamyl-tRNA amidotransferase complex subunit Gta3" evidence="2">
    <location>
        <begin position="65"/>
        <end position="121"/>
    </location>
</feature>
<protein>
    <recommendedName>
        <fullName evidence="2">Glutamyl-tRNA amidotransferase complex subunit Gta3 domain-containing protein</fullName>
    </recommendedName>
</protein>
<comment type="caution">
    <text evidence="3">The sequence shown here is derived from an EMBL/GenBank/DDBJ whole genome shotgun (WGS) entry which is preliminary data.</text>
</comment>
<evidence type="ECO:0000259" key="2">
    <source>
        <dbReference type="Pfam" id="PF20978"/>
    </source>
</evidence>
<organism evidence="3 4">
    <name type="scientific">Cladosporium halotolerans</name>
    <dbReference type="NCBI Taxonomy" id="1052096"/>
    <lineage>
        <taxon>Eukaryota</taxon>
        <taxon>Fungi</taxon>
        <taxon>Dikarya</taxon>
        <taxon>Ascomycota</taxon>
        <taxon>Pezizomycotina</taxon>
        <taxon>Dothideomycetes</taxon>
        <taxon>Dothideomycetidae</taxon>
        <taxon>Cladosporiales</taxon>
        <taxon>Cladosporiaceae</taxon>
        <taxon>Cladosporium</taxon>
    </lineage>
</organism>
<gene>
    <name evidence="3" type="ORF">WHR41_01903</name>
</gene>
<evidence type="ECO:0000313" key="3">
    <source>
        <dbReference type="EMBL" id="KAL1589415.1"/>
    </source>
</evidence>
<dbReference type="EMBL" id="JAAQHG020000005">
    <property type="protein sequence ID" value="KAL1589415.1"/>
    <property type="molecule type" value="Genomic_DNA"/>
</dbReference>
<feature type="region of interest" description="Disordered" evidence="1">
    <location>
        <begin position="1"/>
        <end position="43"/>
    </location>
</feature>
<accession>A0AB34L0Q4</accession>
<sequence>MSSLVRPATRLGLQSPSIRTAAQRHLTSTSTTKSSTTSSQQVDIDDLLSKPTWSVSSLLPKSPDSAPAEVTSKQLRHLLKLSALPPPSSPSEEAKMLQTLSSQLHFVKEIQKADTAGVKPLQSLRDETAEGERAAELGLEALREALEAEEVRGKFHRRIRRKREESSGKEGAEWNVLGTAGRKTGRFFVVDGGKGA</sequence>